<evidence type="ECO:0000313" key="4">
    <source>
        <dbReference type="EMBL" id="TBN47949.1"/>
    </source>
</evidence>
<evidence type="ECO:0000259" key="3">
    <source>
        <dbReference type="Pfam" id="PF01471"/>
    </source>
</evidence>
<comment type="caution">
    <text evidence="4">The sequence shown here is derived from an EMBL/GenBank/DDBJ whole genome shotgun (WGS) entry which is preliminary data.</text>
</comment>
<dbReference type="Proteomes" id="UP000291613">
    <property type="component" value="Unassembled WGS sequence"/>
</dbReference>
<dbReference type="InterPro" id="IPR036366">
    <property type="entry name" value="PGBDSf"/>
</dbReference>
<accession>A0A4Q9GAB8</accession>
<dbReference type="AlphaFoldDB" id="A0A4Q9GAB8"/>
<dbReference type="Pfam" id="PF01471">
    <property type="entry name" value="PG_binding_1"/>
    <property type="match status" value="2"/>
</dbReference>
<evidence type="ECO:0000313" key="5">
    <source>
        <dbReference type="Proteomes" id="UP000291613"/>
    </source>
</evidence>
<keyword evidence="5" id="KW-1185">Reference proteome</keyword>
<dbReference type="RefSeq" id="WP_131004408.1">
    <property type="nucleotide sequence ID" value="NZ_JBHSZR010000008.1"/>
</dbReference>
<feature type="region of interest" description="Disordered" evidence="1">
    <location>
        <begin position="208"/>
        <end position="234"/>
    </location>
</feature>
<reference evidence="4 5" key="1">
    <citation type="submission" date="2019-02" db="EMBL/GenBank/DDBJ databases">
        <title>Hansschlegelia quercus sp. nov., a novel methylotrophic bacterium from buds of oak (Quercus robur L.).</title>
        <authorList>
            <person name="Agafonova N.V."/>
            <person name="Kaparullina E.N."/>
            <person name="Grouzdev D.S."/>
            <person name="Doronina N.V."/>
        </authorList>
    </citation>
    <scope>NUCLEOTIDE SEQUENCE [LARGE SCALE GENOMIC DNA]</scope>
    <source>
        <strain evidence="4 5">Dub</strain>
    </source>
</reference>
<dbReference type="OrthoDB" id="9816507at2"/>
<protein>
    <submittedName>
        <fullName evidence="4">Peptidoglycan-binding protein</fullName>
    </submittedName>
</protein>
<evidence type="ECO:0000256" key="2">
    <source>
        <dbReference type="SAM" id="Phobius"/>
    </source>
</evidence>
<gene>
    <name evidence="4" type="ORF">EYR15_15135</name>
</gene>
<feature type="domain" description="Peptidoglycan binding-like" evidence="3">
    <location>
        <begin position="80"/>
        <end position="134"/>
    </location>
</feature>
<dbReference type="SUPFAM" id="SSF47090">
    <property type="entry name" value="PGBD-like"/>
    <property type="match status" value="2"/>
</dbReference>
<evidence type="ECO:0000256" key="1">
    <source>
        <dbReference type="SAM" id="MobiDB-lite"/>
    </source>
</evidence>
<name>A0A4Q9GAB8_9HYPH</name>
<dbReference type="Gene3D" id="1.10.101.10">
    <property type="entry name" value="PGBD-like superfamily/PGBD"/>
    <property type="match status" value="2"/>
</dbReference>
<proteinExistence type="predicted"/>
<dbReference type="EMBL" id="SIUB01000009">
    <property type="protein sequence ID" value="TBN47949.1"/>
    <property type="molecule type" value="Genomic_DNA"/>
</dbReference>
<feature type="transmembrane region" description="Helical" evidence="2">
    <location>
        <begin position="34"/>
        <end position="53"/>
    </location>
</feature>
<dbReference type="InterPro" id="IPR002477">
    <property type="entry name" value="Peptidoglycan-bd-like"/>
</dbReference>
<keyword evidence="2" id="KW-0812">Transmembrane</keyword>
<keyword evidence="2" id="KW-0472">Membrane</keyword>
<keyword evidence="2" id="KW-1133">Transmembrane helix</keyword>
<organism evidence="4 5">
    <name type="scientific">Hansschlegelia quercus</name>
    <dbReference type="NCBI Taxonomy" id="2528245"/>
    <lineage>
        <taxon>Bacteria</taxon>
        <taxon>Pseudomonadati</taxon>
        <taxon>Pseudomonadota</taxon>
        <taxon>Alphaproteobacteria</taxon>
        <taxon>Hyphomicrobiales</taxon>
        <taxon>Methylopilaceae</taxon>
        <taxon>Hansschlegelia</taxon>
    </lineage>
</organism>
<sequence>MPKRAPRYEDLDEPASGALSGLLARAQRRPVDTLAVVLAMACTGMVFVNALALQSGRHPAPLFGEAAPAATPHAAAPQRNELVAQVQQALTDIGYYDGAVDGLMGARTGAAIRAFEQAQKMEPTGAPSDRLLAAALVAPPRRAASLVPAPAPAPLPQSAPATTGSTSISAPKLMAVQKALAKLGYGPVSVDGKMGAGTRAAIINFERDRNMPETGEPTPPVLRALQATTGAPLQ</sequence>
<feature type="domain" description="Peptidoglycan binding-like" evidence="3">
    <location>
        <begin position="171"/>
        <end position="225"/>
    </location>
</feature>
<dbReference type="InterPro" id="IPR036365">
    <property type="entry name" value="PGBD-like_sf"/>
</dbReference>